<evidence type="ECO:0000313" key="3">
    <source>
        <dbReference type="EMBL" id="KAH6594529.1"/>
    </source>
</evidence>
<keyword evidence="2" id="KW-0732">Signal</keyword>
<reference evidence="3 4" key="1">
    <citation type="submission" date="2021-02" db="EMBL/GenBank/DDBJ databases">
        <title>Variation within the Batrachochytrium salamandrivorans European outbreak.</title>
        <authorList>
            <person name="Kelly M."/>
            <person name="Pasmans F."/>
            <person name="Shea T.P."/>
            <person name="Munoz J.F."/>
            <person name="Carranza S."/>
            <person name="Cuomo C.A."/>
            <person name="Martel A."/>
        </authorList>
    </citation>
    <scope>NUCLEOTIDE SEQUENCE [LARGE SCALE GENOMIC DNA]</scope>
    <source>
        <strain evidence="3 4">AMFP18/2</strain>
    </source>
</reference>
<proteinExistence type="predicted"/>
<dbReference type="EMBL" id="JAFCIX010000332">
    <property type="protein sequence ID" value="KAH6594529.1"/>
    <property type="molecule type" value="Genomic_DNA"/>
</dbReference>
<evidence type="ECO:0000256" key="1">
    <source>
        <dbReference type="SAM" id="MobiDB-lite"/>
    </source>
</evidence>
<sequence length="104" mass="11628">MKFSVLVAAAMVITSVNAAGKGRSRGWFKKVGGMTRSESEANLLEKSNSKSGSSQDTQRSPKSSGLLAKYQETVEDSQHHPKSEEDWLPTFIGVWFEFQIYKHF</sequence>
<gene>
    <name evidence="3" type="ORF">BASA50_006479</name>
</gene>
<dbReference type="Proteomes" id="UP001648503">
    <property type="component" value="Unassembled WGS sequence"/>
</dbReference>
<comment type="caution">
    <text evidence="3">The sequence shown here is derived from an EMBL/GenBank/DDBJ whole genome shotgun (WGS) entry which is preliminary data.</text>
</comment>
<protein>
    <submittedName>
        <fullName evidence="3">Uncharacterized protein</fullName>
    </submittedName>
</protein>
<feature type="compositionally biased region" description="Polar residues" evidence="1">
    <location>
        <begin position="45"/>
        <end position="63"/>
    </location>
</feature>
<feature type="chain" id="PRO_5045946549" evidence="2">
    <location>
        <begin position="19"/>
        <end position="104"/>
    </location>
</feature>
<accession>A0ABQ8F9J7</accession>
<organism evidence="3 4">
    <name type="scientific">Batrachochytrium salamandrivorans</name>
    <dbReference type="NCBI Taxonomy" id="1357716"/>
    <lineage>
        <taxon>Eukaryota</taxon>
        <taxon>Fungi</taxon>
        <taxon>Fungi incertae sedis</taxon>
        <taxon>Chytridiomycota</taxon>
        <taxon>Chytridiomycota incertae sedis</taxon>
        <taxon>Chytridiomycetes</taxon>
        <taxon>Rhizophydiales</taxon>
        <taxon>Rhizophydiales incertae sedis</taxon>
        <taxon>Batrachochytrium</taxon>
    </lineage>
</organism>
<evidence type="ECO:0000256" key="2">
    <source>
        <dbReference type="SAM" id="SignalP"/>
    </source>
</evidence>
<keyword evidence="4" id="KW-1185">Reference proteome</keyword>
<name>A0ABQ8F9J7_9FUNG</name>
<feature type="region of interest" description="Disordered" evidence="1">
    <location>
        <begin position="39"/>
        <end position="84"/>
    </location>
</feature>
<evidence type="ECO:0000313" key="4">
    <source>
        <dbReference type="Proteomes" id="UP001648503"/>
    </source>
</evidence>
<feature type="signal peptide" evidence="2">
    <location>
        <begin position="1"/>
        <end position="18"/>
    </location>
</feature>